<evidence type="ECO:0000259" key="8">
    <source>
        <dbReference type="Pfam" id="PF22848"/>
    </source>
</evidence>
<dbReference type="GO" id="GO:0046556">
    <property type="term" value="F:alpha-L-arabinofuranosidase activity"/>
    <property type="evidence" value="ECO:0007669"/>
    <property type="project" value="UniProtKB-EC"/>
</dbReference>
<evidence type="ECO:0000256" key="4">
    <source>
        <dbReference type="ARBA" id="ARBA00022801"/>
    </source>
</evidence>
<dbReference type="SUPFAM" id="SSF51445">
    <property type="entry name" value="(Trans)glycosidases"/>
    <property type="match status" value="1"/>
</dbReference>
<dbReference type="InterPro" id="IPR017853">
    <property type="entry name" value="GH"/>
</dbReference>
<dbReference type="EMBL" id="BART01032000">
    <property type="protein sequence ID" value="GAH18307.1"/>
    <property type="molecule type" value="Genomic_DNA"/>
</dbReference>
<organism evidence="9">
    <name type="scientific">marine sediment metagenome</name>
    <dbReference type="NCBI Taxonomy" id="412755"/>
    <lineage>
        <taxon>unclassified sequences</taxon>
        <taxon>metagenomes</taxon>
        <taxon>ecological metagenomes</taxon>
    </lineage>
</organism>
<dbReference type="GO" id="GO:0000272">
    <property type="term" value="P:polysaccharide catabolic process"/>
    <property type="evidence" value="ECO:0007669"/>
    <property type="project" value="TreeGrafter"/>
</dbReference>
<evidence type="ECO:0000259" key="7">
    <source>
        <dbReference type="Pfam" id="PF06964"/>
    </source>
</evidence>
<name>X1DDK9_9ZZZZ</name>
<dbReference type="AlphaFoldDB" id="X1DDK9"/>
<accession>X1DDK9</accession>
<protein>
    <recommendedName>
        <fullName evidence="3">non-reducing end alpha-L-arabinofuranosidase</fullName>
        <ecNumber evidence="3">3.2.1.55</ecNumber>
    </recommendedName>
</protein>
<feature type="non-terminal residue" evidence="9">
    <location>
        <position position="237"/>
    </location>
</feature>
<evidence type="ECO:0000256" key="6">
    <source>
        <dbReference type="ARBA" id="ARBA00023295"/>
    </source>
</evidence>
<dbReference type="Pfam" id="PF06964">
    <property type="entry name" value="Alpha-L-AF_C"/>
    <property type="match status" value="1"/>
</dbReference>
<proteinExistence type="inferred from homology"/>
<evidence type="ECO:0000313" key="9">
    <source>
        <dbReference type="EMBL" id="GAH18307.1"/>
    </source>
</evidence>
<keyword evidence="6" id="KW-0326">Glycosidase</keyword>
<keyword evidence="4" id="KW-0378">Hydrolase</keyword>
<feature type="domain" description="Alpha-L-arabinofuranosidase C-terminal" evidence="7">
    <location>
        <begin position="130"/>
        <end position="231"/>
    </location>
</feature>
<comment type="caution">
    <text evidence="9">The sequence shown here is derived from an EMBL/GenBank/DDBJ whole genome shotgun (WGS) entry which is preliminary data.</text>
</comment>
<evidence type="ECO:0000256" key="5">
    <source>
        <dbReference type="ARBA" id="ARBA00023277"/>
    </source>
</evidence>
<evidence type="ECO:0000256" key="3">
    <source>
        <dbReference type="ARBA" id="ARBA00012670"/>
    </source>
</evidence>
<sequence>MRKANGHPEPFNVKFWSVGNERYDKAYIDRVRDTAKVMKELYPNILITCSGSQGAGGRHMPGVKTYLMEQAGAYLDYVSVHNYWLDRAKTLPKNSYATAIVKSEMPGAYMTIVSDSLRDAGMGRLKIAFDEWNLRAWQHPGFPRNKVENYDASEIREFVELRRKQNDVAEQYTMADALFTASFLNACLRHSEVVTMANVAPLVNTRGPLFVHPKGIVKRTHFHAMAMYANRLEKRIG</sequence>
<dbReference type="InterPro" id="IPR055235">
    <property type="entry name" value="ASD1_cat"/>
</dbReference>
<evidence type="ECO:0000256" key="1">
    <source>
        <dbReference type="ARBA" id="ARBA00001462"/>
    </source>
</evidence>
<dbReference type="Gene3D" id="3.20.20.80">
    <property type="entry name" value="Glycosidases"/>
    <property type="match status" value="1"/>
</dbReference>
<dbReference type="PANTHER" id="PTHR43576">
    <property type="entry name" value="ALPHA-L-ARABINOFURANOSIDASE C-RELATED"/>
    <property type="match status" value="1"/>
</dbReference>
<dbReference type="PANTHER" id="PTHR43576:SF2">
    <property type="entry name" value="INTRACELLULAR EXO-ALPHA-L-ARABINOFURANOSIDASE 2"/>
    <property type="match status" value="1"/>
</dbReference>
<comment type="catalytic activity">
    <reaction evidence="1">
        <text>Hydrolysis of terminal non-reducing alpha-L-arabinofuranoside residues in alpha-L-arabinosides.</text>
        <dbReference type="EC" id="3.2.1.55"/>
    </reaction>
</comment>
<evidence type="ECO:0000256" key="2">
    <source>
        <dbReference type="ARBA" id="ARBA00007186"/>
    </source>
</evidence>
<gene>
    <name evidence="9" type="ORF">S01H4_55441</name>
</gene>
<reference evidence="9" key="1">
    <citation type="journal article" date="2014" name="Front. Microbiol.">
        <title>High frequency of phylogenetically diverse reductive dehalogenase-homologous genes in deep subseafloor sedimentary metagenomes.</title>
        <authorList>
            <person name="Kawai M."/>
            <person name="Futagami T."/>
            <person name="Toyoda A."/>
            <person name="Takaki Y."/>
            <person name="Nishi S."/>
            <person name="Hori S."/>
            <person name="Arai W."/>
            <person name="Tsubouchi T."/>
            <person name="Morono Y."/>
            <person name="Uchiyama I."/>
            <person name="Ito T."/>
            <person name="Fujiyama A."/>
            <person name="Inagaki F."/>
            <person name="Takami H."/>
        </authorList>
    </citation>
    <scope>NUCLEOTIDE SEQUENCE</scope>
    <source>
        <strain evidence="9">Expedition CK06-06</strain>
    </source>
</reference>
<feature type="domain" description="Alpha-L-arabinofuranosidase 1 catalytic" evidence="8">
    <location>
        <begin position="1"/>
        <end position="61"/>
    </location>
</feature>
<dbReference type="InterPro" id="IPR010720">
    <property type="entry name" value="Alpha-L-AF_C"/>
</dbReference>
<dbReference type="EC" id="3.2.1.55" evidence="3"/>
<dbReference type="GO" id="GO:0046373">
    <property type="term" value="P:L-arabinose metabolic process"/>
    <property type="evidence" value="ECO:0007669"/>
    <property type="project" value="InterPro"/>
</dbReference>
<comment type="similarity">
    <text evidence="2">Belongs to the glycosyl hydrolase 51 family.</text>
</comment>
<keyword evidence="5" id="KW-0119">Carbohydrate metabolism</keyword>
<dbReference type="Pfam" id="PF22848">
    <property type="entry name" value="ASD1_dom"/>
    <property type="match status" value="1"/>
</dbReference>